<organism evidence="2 3">
    <name type="scientific">Psophocarpus tetragonolobus</name>
    <name type="common">Winged bean</name>
    <name type="synonym">Dolichos tetragonolobus</name>
    <dbReference type="NCBI Taxonomy" id="3891"/>
    <lineage>
        <taxon>Eukaryota</taxon>
        <taxon>Viridiplantae</taxon>
        <taxon>Streptophyta</taxon>
        <taxon>Embryophyta</taxon>
        <taxon>Tracheophyta</taxon>
        <taxon>Spermatophyta</taxon>
        <taxon>Magnoliopsida</taxon>
        <taxon>eudicotyledons</taxon>
        <taxon>Gunneridae</taxon>
        <taxon>Pentapetalae</taxon>
        <taxon>rosids</taxon>
        <taxon>fabids</taxon>
        <taxon>Fabales</taxon>
        <taxon>Fabaceae</taxon>
        <taxon>Papilionoideae</taxon>
        <taxon>50 kb inversion clade</taxon>
        <taxon>NPAAA clade</taxon>
        <taxon>indigoferoid/millettioid clade</taxon>
        <taxon>Phaseoleae</taxon>
        <taxon>Psophocarpus</taxon>
    </lineage>
</organism>
<reference evidence="2 3" key="1">
    <citation type="submission" date="2024-01" db="EMBL/GenBank/DDBJ databases">
        <title>The genomes of 5 underutilized Papilionoideae crops provide insights into root nodulation and disease resistanc.</title>
        <authorList>
            <person name="Jiang F."/>
        </authorList>
    </citation>
    <scope>NUCLEOTIDE SEQUENCE [LARGE SCALE GENOMIC DNA]</scope>
    <source>
        <strain evidence="2">DUOXIRENSHENG_FW03</strain>
        <tissue evidence="2">Leaves</tissue>
    </source>
</reference>
<comment type="caution">
    <text evidence="2">The sequence shown here is derived from an EMBL/GenBank/DDBJ whole genome shotgun (WGS) entry which is preliminary data.</text>
</comment>
<dbReference type="InterPro" id="IPR010417">
    <property type="entry name" value="Embryo-specific_ATS3"/>
</dbReference>
<dbReference type="Proteomes" id="UP001386955">
    <property type="component" value="Unassembled WGS sequence"/>
</dbReference>
<dbReference type="EMBL" id="JAYMYS010000009">
    <property type="protein sequence ID" value="KAK7380202.1"/>
    <property type="molecule type" value="Genomic_DNA"/>
</dbReference>
<evidence type="ECO:0000313" key="3">
    <source>
        <dbReference type="Proteomes" id="UP001386955"/>
    </source>
</evidence>
<feature type="signal peptide" evidence="1">
    <location>
        <begin position="1"/>
        <end position="20"/>
    </location>
</feature>
<dbReference type="PANTHER" id="PTHR31718:SF35">
    <property type="entry name" value="EMBRYO-SPECIFIC PROTEIN"/>
    <property type="match status" value="1"/>
</dbReference>
<dbReference type="SUPFAM" id="SSF49723">
    <property type="entry name" value="Lipase/lipooxygenase domain (PLAT/LH2 domain)"/>
    <property type="match status" value="1"/>
</dbReference>
<keyword evidence="3" id="KW-1185">Reference proteome</keyword>
<proteinExistence type="predicted"/>
<protein>
    <submittedName>
        <fullName evidence="2">Uncharacterized protein</fullName>
    </submittedName>
</protein>
<name>A0AAN9NWM5_PSOTE</name>
<dbReference type="PANTHER" id="PTHR31718">
    <property type="entry name" value="PLAT DOMAIN-CONTAINING PROTEIN"/>
    <property type="match status" value="1"/>
</dbReference>
<dbReference type="InterPro" id="IPR036392">
    <property type="entry name" value="PLAT/LH2_dom_sf"/>
</dbReference>
<feature type="chain" id="PRO_5042855367" evidence="1">
    <location>
        <begin position="21"/>
        <end position="364"/>
    </location>
</feature>
<evidence type="ECO:0000256" key="1">
    <source>
        <dbReference type="SAM" id="SignalP"/>
    </source>
</evidence>
<dbReference type="Pfam" id="PF06232">
    <property type="entry name" value="ATS3"/>
    <property type="match status" value="2"/>
</dbReference>
<sequence>MKMKLFLILLLLCLAYGTLSVSVSMPNSIELYTEEEDSPALSYGYMRVMSRFNCTFTLVISSTCSAPNFTMEHISIRFGDIDGKQVRGPILSLPCWTDDQGSWEIFEINGACPSPICYLQLYRHGESDDGYWNIETLQIFGNKKPILTFKFEDFSPIPIQTWFGYNICHTIDSHLLNITFGDKVIVLLFFWLSSKLTLSVSESKSDSFQYSATAAESFSFGPIQMKTSANCSYRVVISTSCSSPNFTTEEIGIAFGDVYGNKIYEPRLNDPISRTFERCSLDTFHINGACASPICYVFLHRPGAAEGRDWMPEIVKIYGKNNTRPLAFNFSIPPPTHLHLYGYDWCDPDHLFNKWLSPLKWVFG</sequence>
<gene>
    <name evidence="2" type="ORF">VNO78_32699</name>
</gene>
<accession>A0AAN9NWM5</accession>
<evidence type="ECO:0000313" key="2">
    <source>
        <dbReference type="EMBL" id="KAK7380202.1"/>
    </source>
</evidence>
<keyword evidence="1" id="KW-0732">Signal</keyword>
<dbReference type="AlphaFoldDB" id="A0AAN9NWM5"/>